<dbReference type="InterPro" id="IPR013833">
    <property type="entry name" value="Cyt_c_oxidase_su3_a-hlx"/>
</dbReference>
<dbReference type="Proteomes" id="UP001337305">
    <property type="component" value="Unassembled WGS sequence"/>
</dbReference>
<dbReference type="SUPFAM" id="SSF81452">
    <property type="entry name" value="Cytochrome c oxidase subunit III-like"/>
    <property type="match status" value="1"/>
</dbReference>
<evidence type="ECO:0000313" key="10">
    <source>
        <dbReference type="Proteomes" id="UP001337305"/>
    </source>
</evidence>
<feature type="domain" description="Heme-copper oxidase subunit III family profile" evidence="8">
    <location>
        <begin position="40"/>
        <end position="213"/>
    </location>
</feature>
<evidence type="ECO:0000256" key="1">
    <source>
        <dbReference type="ARBA" id="ARBA00004141"/>
    </source>
</evidence>
<dbReference type="InterPro" id="IPR024791">
    <property type="entry name" value="Cyt_c/ubiquinol_Oxase_su3"/>
</dbReference>
<evidence type="ECO:0000313" key="9">
    <source>
        <dbReference type="EMBL" id="MEF3834248.1"/>
    </source>
</evidence>
<sequence>MGLEVIPNKLQNNRLNSFGIMHTQEIDHKNIYYPPGGILIWIIIFLELITFGATLVVMVYYGNQESELFHDSSLKLNATYGMVNTMLLLTSGFFMAISVTELKRGNKETFKKLLLFAMLFGCFFLCLKGFEYYEKINEGISIGYNTFFSFYWMLTLFHVIHVIVGLVILTSVYFGMKKENSNTVIEDVEASAAFWHMCDLIWIILFPIIYLLF</sequence>
<comment type="subcellular location">
    <subcellularLocation>
        <location evidence="6">Cell membrane</location>
        <topology evidence="6">Multi-pass membrane protein</topology>
    </subcellularLocation>
    <subcellularLocation>
        <location evidence="1">Membrane</location>
        <topology evidence="1">Multi-pass membrane protein</topology>
    </subcellularLocation>
</comment>
<proteinExistence type="inferred from homology"/>
<comment type="caution">
    <text evidence="9">The sequence shown here is derived from an EMBL/GenBank/DDBJ whole genome shotgun (WGS) entry which is preliminary data.</text>
</comment>
<dbReference type="Gene3D" id="1.20.120.80">
    <property type="entry name" value="Cytochrome c oxidase, subunit III, four-helix bundle"/>
    <property type="match status" value="1"/>
</dbReference>
<feature type="transmembrane region" description="Helical" evidence="7">
    <location>
        <begin position="81"/>
        <end position="101"/>
    </location>
</feature>
<evidence type="ECO:0000256" key="2">
    <source>
        <dbReference type="ARBA" id="ARBA00010581"/>
    </source>
</evidence>
<keyword evidence="4 7" id="KW-1133">Transmembrane helix</keyword>
<evidence type="ECO:0000256" key="5">
    <source>
        <dbReference type="ARBA" id="ARBA00023136"/>
    </source>
</evidence>
<comment type="similarity">
    <text evidence="2 6">Belongs to the cytochrome c oxidase subunit 3 family.</text>
</comment>
<keyword evidence="3 6" id="KW-0812">Transmembrane</keyword>
<dbReference type="Pfam" id="PF00510">
    <property type="entry name" value="COX3"/>
    <property type="match status" value="1"/>
</dbReference>
<feature type="transmembrane region" description="Helical" evidence="7">
    <location>
        <begin position="38"/>
        <end position="61"/>
    </location>
</feature>
<dbReference type="PROSITE" id="PS50253">
    <property type="entry name" value="COX3"/>
    <property type="match status" value="1"/>
</dbReference>
<organism evidence="9 10">
    <name type="scientific">Flavivirga spongiicola</name>
    <dbReference type="NCBI Taxonomy" id="421621"/>
    <lineage>
        <taxon>Bacteria</taxon>
        <taxon>Pseudomonadati</taxon>
        <taxon>Bacteroidota</taxon>
        <taxon>Flavobacteriia</taxon>
        <taxon>Flavobacteriales</taxon>
        <taxon>Flavobacteriaceae</taxon>
        <taxon>Flavivirga</taxon>
    </lineage>
</organism>
<dbReference type="PANTHER" id="PTHR11403:SF6">
    <property type="entry name" value="NITRIC OXIDE REDUCTASE SUBUNIT E"/>
    <property type="match status" value="1"/>
</dbReference>
<keyword evidence="10" id="KW-1185">Reference proteome</keyword>
<keyword evidence="5 7" id="KW-0472">Membrane</keyword>
<dbReference type="EMBL" id="JAODOP010000004">
    <property type="protein sequence ID" value="MEF3834248.1"/>
    <property type="molecule type" value="Genomic_DNA"/>
</dbReference>
<feature type="transmembrane region" description="Helical" evidence="7">
    <location>
        <begin position="150"/>
        <end position="174"/>
    </location>
</feature>
<evidence type="ECO:0000256" key="6">
    <source>
        <dbReference type="RuleBase" id="RU003376"/>
    </source>
</evidence>
<reference evidence="9 10" key="1">
    <citation type="submission" date="2022-09" db="EMBL/GenBank/DDBJ databases">
        <title>Genome sequencing of Flavivirga sp. MEBiC05379.</title>
        <authorList>
            <person name="Oh H.-M."/>
            <person name="Kwon K.K."/>
            <person name="Park M.J."/>
            <person name="Yang S.-H."/>
        </authorList>
    </citation>
    <scope>NUCLEOTIDE SEQUENCE [LARGE SCALE GENOMIC DNA]</scope>
    <source>
        <strain evidence="9 10">MEBiC05379</strain>
    </source>
</reference>
<gene>
    <name evidence="9" type="ORF">N1F79_14010</name>
</gene>
<dbReference type="InterPro" id="IPR000298">
    <property type="entry name" value="Cyt_c_oxidase-like_su3"/>
</dbReference>
<dbReference type="RefSeq" id="WP_303306582.1">
    <property type="nucleotide sequence ID" value="NZ_JAODOP010000004.1"/>
</dbReference>
<dbReference type="InterPro" id="IPR035973">
    <property type="entry name" value="Cyt_c_oxidase_su3-like_sf"/>
</dbReference>
<dbReference type="PANTHER" id="PTHR11403">
    <property type="entry name" value="CYTOCHROME C OXIDASE SUBUNIT III"/>
    <property type="match status" value="1"/>
</dbReference>
<evidence type="ECO:0000256" key="3">
    <source>
        <dbReference type="ARBA" id="ARBA00022692"/>
    </source>
</evidence>
<evidence type="ECO:0000256" key="7">
    <source>
        <dbReference type="SAM" id="Phobius"/>
    </source>
</evidence>
<protein>
    <submittedName>
        <fullName evidence="9">Cytochrome c oxidase subunit 3</fullName>
    </submittedName>
</protein>
<evidence type="ECO:0000259" key="8">
    <source>
        <dbReference type="PROSITE" id="PS50253"/>
    </source>
</evidence>
<evidence type="ECO:0000256" key="4">
    <source>
        <dbReference type="ARBA" id="ARBA00022989"/>
    </source>
</evidence>
<feature type="transmembrane region" description="Helical" evidence="7">
    <location>
        <begin position="194"/>
        <end position="212"/>
    </location>
</feature>
<feature type="transmembrane region" description="Helical" evidence="7">
    <location>
        <begin position="113"/>
        <end position="130"/>
    </location>
</feature>
<name>A0ABU7XU78_9FLAO</name>
<accession>A0ABU7XU78</accession>